<keyword evidence="4" id="KW-0444">Lipid biosynthesis</keyword>
<evidence type="ECO:0000256" key="5">
    <source>
        <dbReference type="SAM" id="MobiDB-lite"/>
    </source>
</evidence>
<evidence type="ECO:0000256" key="1">
    <source>
        <dbReference type="ARBA" id="ARBA00022679"/>
    </source>
</evidence>
<dbReference type="EMBL" id="JBHTJO010000001">
    <property type="protein sequence ID" value="MFD0985540.1"/>
    <property type="molecule type" value="Genomic_DNA"/>
</dbReference>
<evidence type="ECO:0000256" key="4">
    <source>
        <dbReference type="HAMAP-Rule" id="MF_01395"/>
    </source>
</evidence>
<dbReference type="Proteomes" id="UP001597102">
    <property type="component" value="Unassembled WGS sequence"/>
</dbReference>
<dbReference type="Pfam" id="PF01039">
    <property type="entry name" value="Carboxyl_trans"/>
    <property type="match status" value="1"/>
</dbReference>
<keyword evidence="4" id="KW-0067">ATP-binding</keyword>
<name>A0ABW3J5Z0_9HYPH</name>
<dbReference type="EC" id="2.1.3.15" evidence="4"/>
<dbReference type="InterPro" id="IPR011762">
    <property type="entry name" value="COA_CT_N"/>
</dbReference>
<evidence type="ECO:0000259" key="6">
    <source>
        <dbReference type="PROSITE" id="PS50980"/>
    </source>
</evidence>
<keyword evidence="7" id="KW-0436">Ligase</keyword>
<comment type="subcellular location">
    <subcellularLocation>
        <location evidence="4">Cytoplasm</location>
    </subcellularLocation>
</comment>
<evidence type="ECO:0000256" key="2">
    <source>
        <dbReference type="ARBA" id="ARBA00022832"/>
    </source>
</evidence>
<keyword evidence="3 4" id="KW-0275">Fatty acid biosynthesis</keyword>
<keyword evidence="2 4" id="KW-0276">Fatty acid metabolism</keyword>
<organism evidence="7 8">
    <name type="scientific">Methyloligella solikamskensis</name>
    <dbReference type="NCBI Taxonomy" id="1177756"/>
    <lineage>
        <taxon>Bacteria</taxon>
        <taxon>Pseudomonadati</taxon>
        <taxon>Pseudomonadota</taxon>
        <taxon>Alphaproteobacteria</taxon>
        <taxon>Hyphomicrobiales</taxon>
        <taxon>Hyphomicrobiaceae</taxon>
        <taxon>Methyloligella</taxon>
    </lineage>
</organism>
<dbReference type="HAMAP" id="MF_01395">
    <property type="entry name" value="AcetylCoA_CT_beta"/>
    <property type="match status" value="1"/>
</dbReference>
<sequence>MNWINSVVRPKIRNILRKKEVPDNLWVKCPDTGQMIYYKDLEANGFVVPGSNYHMRMSGETRLKSLFDRGVFEPIAMPEVSADPLKFRDERRYTERLKDARNKTGLNDAVVAGEGTVDGLKVVSAVQDFAFMGGSLGRAAGEAVVTAMRTAVNRKTPFILFAASGGARMQEGILSLMQMPRTTVAVQELREAGLPYIVVLTHPTTGGVTASYAMLGDIHIAEPGALIGFAGPRVIEQTIREQLPVGFQRAEYLLEHGMVDMVVHRHELRDTLSRICHLLMERESGRQVAIPEVSVPEEMNGVEAKDMPDSSITVEDGEAMVEEPHERPHSASKGNGASPISAESDADDVANDDSADRQSHASGDGQQSDRPPNA</sequence>
<dbReference type="InterPro" id="IPR034733">
    <property type="entry name" value="AcCoA_carboxyl_beta"/>
</dbReference>
<protein>
    <recommendedName>
        <fullName evidence="4">Acetyl-coenzyme A carboxylase carboxyl transferase subunit beta</fullName>
        <shortName evidence="4">ACCase subunit beta</shortName>
        <shortName evidence="4">Acetyl-CoA carboxylase carboxyltransferase subunit beta</shortName>
        <ecNumber evidence="4">2.1.3.15</ecNumber>
    </recommendedName>
</protein>
<comment type="caution">
    <text evidence="4">Lacks conserved residue(s) required for the propagation of feature annotation.</text>
</comment>
<dbReference type="SUPFAM" id="SSF52096">
    <property type="entry name" value="ClpP/crotonase"/>
    <property type="match status" value="1"/>
</dbReference>
<dbReference type="PANTHER" id="PTHR42995:SF5">
    <property type="entry name" value="ACETYL-COENZYME A CARBOXYLASE CARBOXYL TRANSFERASE SUBUNIT BETA, CHLOROPLASTIC"/>
    <property type="match status" value="1"/>
</dbReference>
<evidence type="ECO:0000256" key="3">
    <source>
        <dbReference type="ARBA" id="ARBA00023160"/>
    </source>
</evidence>
<dbReference type="PROSITE" id="PS50980">
    <property type="entry name" value="COA_CT_NTER"/>
    <property type="match status" value="1"/>
</dbReference>
<feature type="compositionally biased region" description="Acidic residues" evidence="5">
    <location>
        <begin position="344"/>
        <end position="353"/>
    </location>
</feature>
<keyword evidence="8" id="KW-1185">Reference proteome</keyword>
<feature type="compositionally biased region" description="Polar residues" evidence="5">
    <location>
        <begin position="360"/>
        <end position="374"/>
    </location>
</feature>
<comment type="function">
    <text evidence="4">Component of the acetyl coenzyme A carboxylase (ACC) complex. Biotin carboxylase (BC) catalyzes the carboxylation of biotin on its carrier protein (BCCP) and then the CO(2) group is transferred by the transcarboxylase to acetyl-CoA to form malonyl-CoA.</text>
</comment>
<comment type="similarity">
    <text evidence="4">Belongs to the AccD/PCCB family.</text>
</comment>
<dbReference type="GO" id="GO:0003989">
    <property type="term" value="F:acetyl-CoA carboxylase activity"/>
    <property type="evidence" value="ECO:0007669"/>
    <property type="project" value="UniProtKB-EC"/>
</dbReference>
<keyword evidence="4" id="KW-0547">Nucleotide-binding</keyword>
<dbReference type="InterPro" id="IPR029045">
    <property type="entry name" value="ClpP/crotonase-like_dom_sf"/>
</dbReference>
<accession>A0ABW3J5Z0</accession>
<keyword evidence="4" id="KW-0443">Lipid metabolism</keyword>
<feature type="domain" description="CoA carboxyltransferase N-terminal" evidence="6">
    <location>
        <begin position="25"/>
        <end position="294"/>
    </location>
</feature>
<dbReference type="Gene3D" id="3.90.226.10">
    <property type="entry name" value="2-enoyl-CoA Hydratase, Chain A, domain 1"/>
    <property type="match status" value="1"/>
</dbReference>
<comment type="caution">
    <text evidence="7">The sequence shown here is derived from an EMBL/GenBank/DDBJ whole genome shotgun (WGS) entry which is preliminary data.</text>
</comment>
<comment type="catalytic activity">
    <reaction evidence="4">
        <text>N(6)-carboxybiotinyl-L-lysyl-[protein] + acetyl-CoA = N(6)-biotinyl-L-lysyl-[protein] + malonyl-CoA</text>
        <dbReference type="Rhea" id="RHEA:54728"/>
        <dbReference type="Rhea" id="RHEA-COMP:10505"/>
        <dbReference type="Rhea" id="RHEA-COMP:10506"/>
        <dbReference type="ChEBI" id="CHEBI:57288"/>
        <dbReference type="ChEBI" id="CHEBI:57384"/>
        <dbReference type="ChEBI" id="CHEBI:83144"/>
        <dbReference type="ChEBI" id="CHEBI:83145"/>
        <dbReference type="EC" id="2.1.3.15"/>
    </reaction>
</comment>
<dbReference type="PRINTS" id="PR01070">
    <property type="entry name" value="ACCCTRFRASEB"/>
</dbReference>
<comment type="subunit">
    <text evidence="4">Acetyl-CoA carboxylase is a heterohexamer composed of biotin carboxyl carrier protein (AccB), biotin carboxylase (AccC) and two subunits each of ACCase subunit alpha (AccA) and ACCase subunit beta (AccD).</text>
</comment>
<keyword evidence="1 4" id="KW-0808">Transferase</keyword>
<dbReference type="InterPro" id="IPR000438">
    <property type="entry name" value="Acetyl_CoA_COase_Trfase_b_su"/>
</dbReference>
<gene>
    <name evidence="4 7" type="primary">accD</name>
    <name evidence="7" type="ORF">ACFQ2F_00310</name>
</gene>
<reference evidence="8" key="1">
    <citation type="journal article" date="2019" name="Int. J. Syst. Evol. Microbiol.">
        <title>The Global Catalogue of Microorganisms (GCM) 10K type strain sequencing project: providing services to taxonomists for standard genome sequencing and annotation.</title>
        <authorList>
            <consortium name="The Broad Institute Genomics Platform"/>
            <consortium name="The Broad Institute Genome Sequencing Center for Infectious Disease"/>
            <person name="Wu L."/>
            <person name="Ma J."/>
        </authorList>
    </citation>
    <scope>NUCLEOTIDE SEQUENCE [LARGE SCALE GENOMIC DNA]</scope>
    <source>
        <strain evidence="8">CCUG 61697</strain>
    </source>
</reference>
<dbReference type="NCBIfam" id="TIGR00515">
    <property type="entry name" value="accD"/>
    <property type="match status" value="1"/>
</dbReference>
<evidence type="ECO:0000313" key="8">
    <source>
        <dbReference type="Proteomes" id="UP001597102"/>
    </source>
</evidence>
<evidence type="ECO:0000313" key="7">
    <source>
        <dbReference type="EMBL" id="MFD0985540.1"/>
    </source>
</evidence>
<keyword evidence="4" id="KW-0963">Cytoplasm</keyword>
<feature type="region of interest" description="Disordered" evidence="5">
    <location>
        <begin position="289"/>
        <end position="374"/>
    </location>
</feature>
<dbReference type="RefSeq" id="WP_379084018.1">
    <property type="nucleotide sequence ID" value="NZ_JBHTJO010000001.1"/>
</dbReference>
<proteinExistence type="inferred from homology"/>
<comment type="pathway">
    <text evidence="4">Lipid metabolism; malonyl-CoA biosynthesis; malonyl-CoA from acetyl-CoA: step 1/1.</text>
</comment>
<dbReference type="PANTHER" id="PTHR42995">
    <property type="entry name" value="ACETYL-COENZYME A CARBOXYLASE CARBOXYL TRANSFERASE SUBUNIT BETA, CHLOROPLASTIC"/>
    <property type="match status" value="1"/>
</dbReference>